<sequence length="235" mass="26795">MKTTLIVFDSLRANLMDPYYPAAYKFKNHWAINGISGPSLMNIVLSTTRTNSPSNIIHPQLGVPINHARFYPEGARSVCKEFTDSCFITQHPIFSALDEYQRLADQYHFMALEYTERRKRLDECRLTHMVETGLTFLEESSDDAMLLLWVLETHSRARSLYFADSEDPIMASIDYSVRTIAPLIEASDLVVLTSDHGEIRKPGTENMWHHPIASTRTKQPTQFHIPLIILGVPQG</sequence>
<dbReference type="InterPro" id="IPR017850">
    <property type="entry name" value="Alkaline_phosphatase_core_sf"/>
</dbReference>
<dbReference type="Gene3D" id="3.40.720.10">
    <property type="entry name" value="Alkaline Phosphatase, subunit A"/>
    <property type="match status" value="1"/>
</dbReference>
<dbReference type="EMBL" id="LAZR01010256">
    <property type="protein sequence ID" value="KKM67962.1"/>
    <property type="molecule type" value="Genomic_DNA"/>
</dbReference>
<protein>
    <submittedName>
        <fullName evidence="1">Uncharacterized protein</fullName>
    </submittedName>
</protein>
<gene>
    <name evidence="1" type="ORF">LCGC14_1465800</name>
</gene>
<dbReference type="SUPFAM" id="SSF53649">
    <property type="entry name" value="Alkaline phosphatase-like"/>
    <property type="match status" value="1"/>
</dbReference>
<dbReference type="AlphaFoldDB" id="A0A0F9MFP6"/>
<name>A0A0F9MFP6_9ZZZZ</name>
<feature type="non-terminal residue" evidence="1">
    <location>
        <position position="235"/>
    </location>
</feature>
<accession>A0A0F9MFP6</accession>
<comment type="caution">
    <text evidence="1">The sequence shown here is derived from an EMBL/GenBank/DDBJ whole genome shotgun (WGS) entry which is preliminary data.</text>
</comment>
<organism evidence="1">
    <name type="scientific">marine sediment metagenome</name>
    <dbReference type="NCBI Taxonomy" id="412755"/>
    <lineage>
        <taxon>unclassified sequences</taxon>
        <taxon>metagenomes</taxon>
        <taxon>ecological metagenomes</taxon>
    </lineage>
</organism>
<proteinExistence type="predicted"/>
<reference evidence="1" key="1">
    <citation type="journal article" date="2015" name="Nature">
        <title>Complex archaea that bridge the gap between prokaryotes and eukaryotes.</title>
        <authorList>
            <person name="Spang A."/>
            <person name="Saw J.H."/>
            <person name="Jorgensen S.L."/>
            <person name="Zaremba-Niedzwiedzka K."/>
            <person name="Martijn J."/>
            <person name="Lind A.E."/>
            <person name="van Eijk R."/>
            <person name="Schleper C."/>
            <person name="Guy L."/>
            <person name="Ettema T.J."/>
        </authorList>
    </citation>
    <scope>NUCLEOTIDE SEQUENCE</scope>
</reference>
<evidence type="ECO:0000313" key="1">
    <source>
        <dbReference type="EMBL" id="KKM67962.1"/>
    </source>
</evidence>